<feature type="region of interest" description="Disordered" evidence="5">
    <location>
        <begin position="318"/>
        <end position="341"/>
    </location>
</feature>
<keyword evidence="9" id="KW-1185">Reference proteome</keyword>
<evidence type="ECO:0000259" key="7">
    <source>
        <dbReference type="PROSITE" id="PS50026"/>
    </source>
</evidence>
<dbReference type="InterPro" id="IPR000742">
    <property type="entry name" value="EGF"/>
</dbReference>
<feature type="region of interest" description="Disordered" evidence="5">
    <location>
        <begin position="50"/>
        <end position="72"/>
    </location>
</feature>
<feature type="compositionally biased region" description="Basic residues" evidence="5">
    <location>
        <begin position="449"/>
        <end position="461"/>
    </location>
</feature>
<evidence type="ECO:0000256" key="1">
    <source>
        <dbReference type="ARBA" id="ARBA00022536"/>
    </source>
</evidence>
<feature type="region of interest" description="Disordered" evidence="5">
    <location>
        <begin position="234"/>
        <end position="254"/>
    </location>
</feature>
<dbReference type="Gene3D" id="2.10.25.10">
    <property type="entry name" value="Laminin"/>
    <property type="match status" value="1"/>
</dbReference>
<protein>
    <submittedName>
        <fullName evidence="8">Sushi, nidogen and EGF-like domain-containing protein 1</fullName>
    </submittedName>
</protein>
<keyword evidence="6" id="KW-0812">Transmembrane</keyword>
<feature type="compositionally biased region" description="Low complexity" evidence="5">
    <location>
        <begin position="855"/>
        <end position="879"/>
    </location>
</feature>
<evidence type="ECO:0000313" key="9">
    <source>
        <dbReference type="Proteomes" id="UP000440578"/>
    </source>
</evidence>
<dbReference type="AlphaFoldDB" id="A0A6A4W4X5"/>
<feature type="compositionally biased region" description="Pro residues" evidence="5">
    <location>
        <begin position="926"/>
        <end position="947"/>
    </location>
</feature>
<feature type="compositionally biased region" description="Polar residues" evidence="5">
    <location>
        <begin position="671"/>
        <end position="680"/>
    </location>
</feature>
<keyword evidence="6" id="KW-1133">Transmembrane helix</keyword>
<evidence type="ECO:0000256" key="3">
    <source>
        <dbReference type="ARBA" id="ARBA00023157"/>
    </source>
</evidence>
<dbReference type="Proteomes" id="UP000440578">
    <property type="component" value="Unassembled WGS sequence"/>
</dbReference>
<organism evidence="8 9">
    <name type="scientific">Amphibalanus amphitrite</name>
    <name type="common">Striped barnacle</name>
    <name type="synonym">Balanus amphitrite</name>
    <dbReference type="NCBI Taxonomy" id="1232801"/>
    <lineage>
        <taxon>Eukaryota</taxon>
        <taxon>Metazoa</taxon>
        <taxon>Ecdysozoa</taxon>
        <taxon>Arthropoda</taxon>
        <taxon>Crustacea</taxon>
        <taxon>Multicrustacea</taxon>
        <taxon>Cirripedia</taxon>
        <taxon>Thoracica</taxon>
        <taxon>Thoracicalcarea</taxon>
        <taxon>Balanomorpha</taxon>
        <taxon>Balanoidea</taxon>
        <taxon>Balanidae</taxon>
        <taxon>Amphibalaninae</taxon>
        <taxon>Amphibalanus</taxon>
    </lineage>
</organism>
<dbReference type="SUPFAM" id="SSF57196">
    <property type="entry name" value="EGF/Laminin"/>
    <property type="match status" value="1"/>
</dbReference>
<keyword evidence="6" id="KW-0472">Membrane</keyword>
<dbReference type="OrthoDB" id="418245at2759"/>
<dbReference type="SMART" id="SM00181">
    <property type="entry name" value="EGF"/>
    <property type="match status" value="2"/>
</dbReference>
<feature type="disulfide bond" evidence="4">
    <location>
        <begin position="151"/>
        <end position="160"/>
    </location>
</feature>
<gene>
    <name evidence="8" type="primary">Sned1_1</name>
    <name evidence="8" type="ORF">FJT64_025546</name>
</gene>
<dbReference type="InterPro" id="IPR051022">
    <property type="entry name" value="Notch_Cell-Fate_Det"/>
</dbReference>
<dbReference type="PANTHER" id="PTHR24049">
    <property type="entry name" value="CRUMBS FAMILY MEMBER"/>
    <property type="match status" value="1"/>
</dbReference>
<dbReference type="PROSITE" id="PS50026">
    <property type="entry name" value="EGF_3"/>
    <property type="match status" value="2"/>
</dbReference>
<feature type="compositionally biased region" description="Basic residues" evidence="5">
    <location>
        <begin position="53"/>
        <end position="63"/>
    </location>
</feature>
<feature type="region of interest" description="Disordered" evidence="5">
    <location>
        <begin position="525"/>
        <end position="564"/>
    </location>
</feature>
<feature type="compositionally biased region" description="Pro residues" evidence="5">
    <location>
        <begin position="745"/>
        <end position="759"/>
    </location>
</feature>
<reference evidence="8 9" key="1">
    <citation type="submission" date="2019-07" db="EMBL/GenBank/DDBJ databases">
        <title>Draft genome assembly of a fouling barnacle, Amphibalanus amphitrite (Darwin, 1854): The first reference genome for Thecostraca.</title>
        <authorList>
            <person name="Kim W."/>
        </authorList>
    </citation>
    <scope>NUCLEOTIDE SEQUENCE [LARGE SCALE GENOMIC DNA]</scope>
    <source>
        <strain evidence="8">SNU_AA5</strain>
        <tissue evidence="8">Soma without cirri and trophi</tissue>
    </source>
</reference>
<feature type="compositionally biased region" description="Polar residues" evidence="5">
    <location>
        <begin position="1067"/>
        <end position="1077"/>
    </location>
</feature>
<feature type="region of interest" description="Disordered" evidence="5">
    <location>
        <begin position="1006"/>
        <end position="1080"/>
    </location>
</feature>
<feature type="compositionally biased region" description="Pro residues" evidence="5">
    <location>
        <begin position="720"/>
        <end position="732"/>
    </location>
</feature>
<evidence type="ECO:0000256" key="4">
    <source>
        <dbReference type="PROSITE-ProRule" id="PRU00076"/>
    </source>
</evidence>
<feature type="compositionally biased region" description="Polar residues" evidence="5">
    <location>
        <begin position="526"/>
        <end position="536"/>
    </location>
</feature>
<keyword evidence="3 4" id="KW-1015">Disulfide bond</keyword>
<feature type="region of interest" description="Disordered" evidence="5">
    <location>
        <begin position="422"/>
        <end position="485"/>
    </location>
</feature>
<feature type="compositionally biased region" description="Basic residues" evidence="5">
    <location>
        <begin position="1016"/>
        <end position="1026"/>
    </location>
</feature>
<feature type="domain" description="EGF-like" evidence="7">
    <location>
        <begin position="88"/>
        <end position="123"/>
    </location>
</feature>
<feature type="domain" description="EGF-like" evidence="7">
    <location>
        <begin position="125"/>
        <end position="161"/>
    </location>
</feature>
<evidence type="ECO:0000256" key="5">
    <source>
        <dbReference type="SAM" id="MobiDB-lite"/>
    </source>
</evidence>
<evidence type="ECO:0000313" key="8">
    <source>
        <dbReference type="EMBL" id="KAF0302366.1"/>
    </source>
</evidence>
<feature type="transmembrane region" description="Helical" evidence="6">
    <location>
        <begin position="180"/>
        <end position="199"/>
    </location>
</feature>
<sequence length="1176" mass="126427">MTYVHIRDAYAPGGGGGGGVDWWLCPGPGARHTASIRSYLHVLTVTRAGGAAARRRRRQRRRPAPSAAVSEPPELTVSYSAVPGLFCHIPTCELSPCLFGTCEATDAGVRCHCDPLHDGLHCEQRRSPCDDNPCRGRGLCTEANDTFVCHCHGWWSGRHCETRVLHIPYKPLSERMIEEPFWLGLITVTVVMVGIGIIWCIKKHFAERIEQFFAEEIEKSKYYGAGTAAGAAGSQCGAANPSHDGRSKGYMPSPCTSHALLRESPAVSPQPPRSLLQRLSLRKTSRVSLLSLSSVASSPGHDLRRSVEDFFRAPLGRRRSRSPLSPRYKRNSSGESHELDAESRGILRGLVTPRDPLAERSRSYEEFIQLAEMKLEDQRKSGSQSVDDPATLAETSFHDIMDSKFDKRVKFASLMSHVSRDMMTSSGSDLSCAGDASSSYKPQNLLGSRSRRSLSFKRRGRAPAFLPTDDTVETTSTGSDLTPDAVRRSALIQSLSTPSSPRHRPIAKITSADSILSMLRGWANGKSVSTPSSPANSDHGDENPPVIGVSPPSANGSGQAEKGAISAANSLEIPVFTGGSGKTGGGSSSQSVTLEIPCHDYRCLSPITEVPTPSPSPLPTPIRMARRPIHIHMDQRVSDMDSDASTSFSMSGNEQSRTSSASLDAPEGVNRTPSPTLNRKYSCNFPIPMVIIETTHTSPEESDEAPPPSPPPITVSAPTPSTPAVPSWPSPPAIVISEDSGDPEGSPPSPHVSPDPVPMAVPSFTFLAASPTDEVPPLMPLPQPGERKLSAPHALSMLRRAPCLKEGGRADSLELQPRPGCRLTRNMSEQDSDTDSTKQTVGMLLAPLAPNGAHSTSESNLSSSGYSSAYSPAPSRCSSINPLLEEACGPGGVAQRRPVLLHQATLEDDSALGSNDDCLSTDPEMPRPAEPPPPPPPQIVIHPPAPLPSDSSLEEPQRPSPASSRSESPLSDRTGRRFSRQFFGKLELPATDSDCLYDYPSSERLTAAVAGGSQRRAGRRRRRGAVKWRSVPTVPPDRTGSPSADRQKAWAAQTHRRRGKQQHSEAGWTSSNESVDVTRSAPVGDCQELYQESSDSEGTSECAAGGLAGRRTSRFRVLATQLRSLRRLRKPRPLVVGGSTSSEEPGQEEPDERTALLSASGRTLTHSCSDPCEYGH</sequence>
<feature type="region of interest" description="Disordered" evidence="5">
    <location>
        <begin position="1130"/>
        <end position="1176"/>
    </location>
</feature>
<feature type="disulfide bond" evidence="4">
    <location>
        <begin position="113"/>
        <end position="122"/>
    </location>
</feature>
<feature type="disulfide bond" evidence="4">
    <location>
        <begin position="92"/>
        <end position="102"/>
    </location>
</feature>
<comment type="caution">
    <text evidence="8">The sequence shown here is derived from an EMBL/GenBank/DDBJ whole genome shotgun (WGS) entry which is preliminary data.</text>
</comment>
<keyword evidence="1 4" id="KW-0245">EGF-like domain</keyword>
<keyword evidence="2" id="KW-0677">Repeat</keyword>
<dbReference type="PROSITE" id="PS00022">
    <property type="entry name" value="EGF_1"/>
    <property type="match status" value="2"/>
</dbReference>
<evidence type="ECO:0000256" key="2">
    <source>
        <dbReference type="ARBA" id="ARBA00022737"/>
    </source>
</evidence>
<feature type="compositionally biased region" description="Low complexity" evidence="5">
    <location>
        <begin position="960"/>
        <end position="972"/>
    </location>
</feature>
<feature type="region of interest" description="Disordered" evidence="5">
    <location>
        <begin position="805"/>
        <end position="976"/>
    </location>
</feature>
<feature type="region of interest" description="Disordered" evidence="5">
    <location>
        <begin position="697"/>
        <end position="789"/>
    </location>
</feature>
<proteinExistence type="predicted"/>
<comment type="caution">
    <text evidence="4">Lacks conserved residue(s) required for the propagation of feature annotation.</text>
</comment>
<accession>A0A6A4W4X5</accession>
<dbReference type="EMBL" id="VIIS01001068">
    <property type="protein sequence ID" value="KAF0302366.1"/>
    <property type="molecule type" value="Genomic_DNA"/>
</dbReference>
<dbReference type="CDD" id="cd00054">
    <property type="entry name" value="EGF_CA"/>
    <property type="match status" value="1"/>
</dbReference>
<feature type="compositionally biased region" description="Polar residues" evidence="5">
    <location>
        <begin position="643"/>
        <end position="662"/>
    </location>
</feature>
<name>A0A6A4W4X5_AMPAM</name>
<feature type="region of interest" description="Disordered" evidence="5">
    <location>
        <begin position="635"/>
        <end position="680"/>
    </location>
</feature>
<evidence type="ECO:0000256" key="6">
    <source>
        <dbReference type="SAM" id="Phobius"/>
    </source>
</evidence>